<evidence type="ECO:0000256" key="1">
    <source>
        <dbReference type="ARBA" id="ARBA00022723"/>
    </source>
</evidence>
<keyword evidence="2" id="KW-0456">Lyase</keyword>
<dbReference type="GO" id="GO:0046872">
    <property type="term" value="F:metal ion binding"/>
    <property type="evidence" value="ECO:0007669"/>
    <property type="project" value="UniProtKB-KW"/>
</dbReference>
<dbReference type="InterPro" id="IPR005000">
    <property type="entry name" value="Aldolase/citrate-lyase_domain"/>
</dbReference>
<feature type="domain" description="HpcH/HpaI aldolase/citrate lyase" evidence="3">
    <location>
        <begin position="29"/>
        <end position="258"/>
    </location>
</feature>
<reference evidence="4" key="1">
    <citation type="submission" date="2020-01" db="EMBL/GenBank/DDBJ databases">
        <authorList>
            <person name="Mishra B."/>
        </authorList>
    </citation>
    <scope>NUCLEOTIDE SEQUENCE [LARGE SCALE GENOMIC DNA]</scope>
</reference>
<dbReference type="Proteomes" id="UP000467841">
    <property type="component" value="Unassembled WGS sequence"/>
</dbReference>
<dbReference type="Gene3D" id="3.20.20.60">
    <property type="entry name" value="Phosphoenolpyruvate-binding domains"/>
    <property type="match status" value="1"/>
</dbReference>
<dbReference type="Pfam" id="PF03328">
    <property type="entry name" value="HpcH_HpaI"/>
    <property type="match status" value="1"/>
</dbReference>
<organism evidence="4 5">
    <name type="scientific">Microthlaspi erraticum</name>
    <dbReference type="NCBI Taxonomy" id="1685480"/>
    <lineage>
        <taxon>Eukaryota</taxon>
        <taxon>Viridiplantae</taxon>
        <taxon>Streptophyta</taxon>
        <taxon>Embryophyta</taxon>
        <taxon>Tracheophyta</taxon>
        <taxon>Spermatophyta</taxon>
        <taxon>Magnoliopsida</taxon>
        <taxon>eudicotyledons</taxon>
        <taxon>Gunneridae</taxon>
        <taxon>Pentapetalae</taxon>
        <taxon>rosids</taxon>
        <taxon>malvids</taxon>
        <taxon>Brassicales</taxon>
        <taxon>Brassicaceae</taxon>
        <taxon>Coluteocarpeae</taxon>
        <taxon>Microthlaspi</taxon>
    </lineage>
</organism>
<proteinExistence type="predicted"/>
<dbReference type="SUPFAM" id="SSF51621">
    <property type="entry name" value="Phosphoenolpyruvate/pyruvate domain"/>
    <property type="match status" value="1"/>
</dbReference>
<dbReference type="OrthoDB" id="1621678at2759"/>
<protein>
    <recommendedName>
        <fullName evidence="3">HpcH/HpaI aldolase/citrate lyase domain-containing protein</fullName>
    </recommendedName>
</protein>
<dbReference type="PANTHER" id="PTHR30502:SF7">
    <property type="entry name" value="ALDOLASE LIKE"/>
    <property type="match status" value="1"/>
</dbReference>
<dbReference type="PANTHER" id="PTHR30502">
    <property type="entry name" value="2-KETO-3-DEOXY-L-RHAMNONATE ALDOLASE"/>
    <property type="match status" value="1"/>
</dbReference>
<comment type="caution">
    <text evidence="4">The sequence shown here is derived from an EMBL/GenBank/DDBJ whole genome shotgun (WGS) entry which is preliminary data.</text>
</comment>
<dbReference type="GO" id="GO:0016832">
    <property type="term" value="F:aldehyde-lyase activity"/>
    <property type="evidence" value="ECO:0007669"/>
    <property type="project" value="TreeGrafter"/>
</dbReference>
<dbReference type="EMBL" id="CACVBM020001174">
    <property type="protein sequence ID" value="CAA7037378.1"/>
    <property type="molecule type" value="Genomic_DNA"/>
</dbReference>
<evidence type="ECO:0000259" key="3">
    <source>
        <dbReference type="Pfam" id="PF03328"/>
    </source>
</evidence>
<evidence type="ECO:0000313" key="4">
    <source>
        <dbReference type="EMBL" id="CAA7037378.1"/>
    </source>
</evidence>
<keyword evidence="5" id="KW-1185">Reference proteome</keyword>
<dbReference type="InterPro" id="IPR040442">
    <property type="entry name" value="Pyrv_kinase-like_dom_sf"/>
</dbReference>
<dbReference type="InterPro" id="IPR015813">
    <property type="entry name" value="Pyrv/PenolPyrv_kinase-like_dom"/>
</dbReference>
<gene>
    <name evidence="4" type="ORF">MERR_LOCUS24613</name>
</gene>
<sequence>MASYGSSIPQPIHSRKPLKLRLRNGEKLYGLFFRSFSPDLAEIAALAGYDFVIIDMEHGAGGIPEALSCIRALGSTGCAAVVRVPEISEAWAKKALDLGVDGIMFPMVESGRSASEAVSFCRYPPHGVRGNAVGLVRDSKFGFDKAYLANFADKLFVMAQIESEEGVKNAKEIVAVDGVDCVMIGPRDLSASLGFIHDQSNPKVKSAMKTVEKAVLASEPANGGAYLAGIATPQNKVVDLRARGYQVVLGSADLNLFQKAVVDDVNNFKLRSLL</sequence>
<dbReference type="GO" id="GO:0005737">
    <property type="term" value="C:cytoplasm"/>
    <property type="evidence" value="ECO:0007669"/>
    <property type="project" value="TreeGrafter"/>
</dbReference>
<evidence type="ECO:0000256" key="2">
    <source>
        <dbReference type="ARBA" id="ARBA00023239"/>
    </source>
</evidence>
<dbReference type="InterPro" id="IPR050251">
    <property type="entry name" value="HpcH-HpaI_aldolase"/>
</dbReference>
<keyword evidence="1" id="KW-0479">Metal-binding</keyword>
<dbReference type="AlphaFoldDB" id="A0A6D2JCE8"/>
<accession>A0A6D2JCE8</accession>
<evidence type="ECO:0000313" key="5">
    <source>
        <dbReference type="Proteomes" id="UP000467841"/>
    </source>
</evidence>
<name>A0A6D2JCE8_9BRAS</name>